<dbReference type="Proteomes" id="UP000222310">
    <property type="component" value="Unassembled WGS sequence"/>
</dbReference>
<dbReference type="EMBL" id="LAHD01000058">
    <property type="protein sequence ID" value="PHK02178.1"/>
    <property type="molecule type" value="Genomic_DNA"/>
</dbReference>
<feature type="transmembrane region" description="Helical" evidence="1">
    <location>
        <begin position="106"/>
        <end position="126"/>
    </location>
</feature>
<organism evidence="2 3">
    <name type="scientific">Nostoc linckia z8</name>
    <dbReference type="NCBI Taxonomy" id="1628746"/>
    <lineage>
        <taxon>Bacteria</taxon>
        <taxon>Bacillati</taxon>
        <taxon>Cyanobacteriota</taxon>
        <taxon>Cyanophyceae</taxon>
        <taxon>Nostocales</taxon>
        <taxon>Nostocaceae</taxon>
        <taxon>Nostoc</taxon>
    </lineage>
</organism>
<name>A0A9Q6EK75_NOSLI</name>
<dbReference type="PANTHER" id="PTHR36109:SF2">
    <property type="entry name" value="MEMBRANE PROTEIN"/>
    <property type="match status" value="1"/>
</dbReference>
<evidence type="ECO:0000313" key="3">
    <source>
        <dbReference type="Proteomes" id="UP000222310"/>
    </source>
</evidence>
<evidence type="ECO:0008006" key="4">
    <source>
        <dbReference type="Google" id="ProtNLM"/>
    </source>
</evidence>
<protein>
    <recommendedName>
        <fullName evidence="4">DUF1269 domain-containing protein</fullName>
    </recommendedName>
</protein>
<comment type="caution">
    <text evidence="2">The sequence shown here is derived from an EMBL/GenBank/DDBJ whole genome shotgun (WGS) entry which is preliminary data.</text>
</comment>
<keyword evidence="1" id="KW-0472">Membrane</keyword>
<gene>
    <name evidence="2" type="ORF">VF08_19550</name>
</gene>
<sequence length="180" mass="19525">MNFSPLKNAMGIISSRKAATQVLDELRAIDFPMQQVSVFSLDTKHKKLYEDVEVDKHNITPKEAAKAGAIRGGTAGGLLALIAGLGVLIIPGFGPVLAVESVLGTLLASGASAVFGGVYGAFQGWFAPEKQARFHKPTTPEKFLVTVEGTTDEIHKAESILRYWGVQEWHVYESTKRFSH</sequence>
<dbReference type="PANTHER" id="PTHR36109">
    <property type="entry name" value="MEMBRANE PROTEIN-RELATED"/>
    <property type="match status" value="1"/>
</dbReference>
<keyword evidence="1" id="KW-0812">Transmembrane</keyword>
<keyword evidence="1" id="KW-1133">Transmembrane helix</keyword>
<dbReference type="AlphaFoldDB" id="A0A9Q6EK75"/>
<feature type="transmembrane region" description="Helical" evidence="1">
    <location>
        <begin position="75"/>
        <end position="94"/>
    </location>
</feature>
<dbReference type="RefSeq" id="WP_099069329.1">
    <property type="nucleotide sequence ID" value="NZ_LAHD01000058.1"/>
</dbReference>
<proteinExistence type="predicted"/>
<evidence type="ECO:0000256" key="1">
    <source>
        <dbReference type="SAM" id="Phobius"/>
    </source>
</evidence>
<dbReference type="InterPro" id="IPR052948">
    <property type="entry name" value="Low_temp-induced_all0457"/>
</dbReference>
<evidence type="ECO:0000313" key="2">
    <source>
        <dbReference type="EMBL" id="PHK02178.1"/>
    </source>
</evidence>
<reference evidence="2 3" key="1">
    <citation type="submission" date="2015-02" db="EMBL/GenBank/DDBJ databases">
        <title>Nostoc linckia genome annotation.</title>
        <authorList>
            <person name="Zhou Z."/>
        </authorList>
    </citation>
    <scope>NUCLEOTIDE SEQUENCE [LARGE SCALE GENOMIC DNA]</scope>
    <source>
        <strain evidence="3">z8</strain>
    </source>
</reference>
<accession>A0A9Q6EK75</accession>
<dbReference type="GeneID" id="57097424"/>